<comment type="subcellular location">
    <subcellularLocation>
        <location evidence="1">Membrane</location>
        <topology evidence="1">Multi-pass membrane protein</topology>
    </subcellularLocation>
</comment>
<accession>A0A076F111</accession>
<dbReference type="RefSeq" id="WP_128641647.1">
    <property type="nucleotide sequence ID" value="NZ_CP008947.1"/>
</dbReference>
<gene>
    <name evidence="7" type="ORF">EP51_33760</name>
</gene>
<sequence>MEPLIALVAVTLALLVAGAAGVRRMRPWPVALRGGLAAMFTLTGMAHFVGMRAELVAMVPPSLPNPELLVTVTGLLELAGAAGLLIRRIAPWAAGCLTALLIVMFPANVYAAVEGLSTGPFEALIPRTLLQVVFVSATLAVVIAYRRSRATESPSGAHSPAAPGVALPPALHPRTR</sequence>
<dbReference type="eggNOG" id="COG4270">
    <property type="taxonomic scope" value="Bacteria"/>
</dbReference>
<evidence type="ECO:0000256" key="4">
    <source>
        <dbReference type="ARBA" id="ARBA00023136"/>
    </source>
</evidence>
<protein>
    <submittedName>
        <fullName evidence="7">Membrane protein</fullName>
    </submittedName>
</protein>
<evidence type="ECO:0000313" key="7">
    <source>
        <dbReference type="EMBL" id="AII09344.1"/>
    </source>
</evidence>
<dbReference type="InterPro" id="IPR032808">
    <property type="entry name" value="DoxX"/>
</dbReference>
<keyword evidence="2 6" id="KW-0812">Transmembrane</keyword>
<organism evidence="7 8">
    <name type="scientific">Rhodococcus opacus</name>
    <name type="common">Nocardia opaca</name>
    <dbReference type="NCBI Taxonomy" id="37919"/>
    <lineage>
        <taxon>Bacteria</taxon>
        <taxon>Bacillati</taxon>
        <taxon>Actinomycetota</taxon>
        <taxon>Actinomycetes</taxon>
        <taxon>Mycobacteriales</taxon>
        <taxon>Nocardiaceae</taxon>
        <taxon>Rhodococcus</taxon>
    </lineage>
</organism>
<feature type="transmembrane region" description="Helical" evidence="6">
    <location>
        <begin position="93"/>
        <end position="113"/>
    </location>
</feature>
<dbReference type="PANTHER" id="PTHR36974:SF1">
    <property type="entry name" value="DOXX FAMILY MEMBRANE PROTEIN"/>
    <property type="match status" value="1"/>
</dbReference>
<evidence type="ECO:0000256" key="5">
    <source>
        <dbReference type="SAM" id="MobiDB-lite"/>
    </source>
</evidence>
<reference evidence="7 8" key="1">
    <citation type="submission" date="2014-07" db="EMBL/GenBank/DDBJ databases">
        <title>Genome Sequence of Rhodococcus opacus Strain R7, a Biodegrader of Mono- and Polycyclic Aromatic Hydrocarbons.</title>
        <authorList>
            <person name="Di Gennaro P."/>
            <person name="Zampolli J."/>
            <person name="Presti I."/>
            <person name="Cappelletti M."/>
            <person name="D'Ursi P."/>
            <person name="Orro A."/>
            <person name="Mezzelani A."/>
            <person name="Milanesi L."/>
        </authorList>
    </citation>
    <scope>NUCLEOTIDE SEQUENCE [LARGE SCALE GENOMIC DNA]</scope>
    <source>
        <strain evidence="7 8">R7</strain>
    </source>
</reference>
<name>A0A076F111_RHOOP</name>
<evidence type="ECO:0000256" key="1">
    <source>
        <dbReference type="ARBA" id="ARBA00004141"/>
    </source>
</evidence>
<evidence type="ECO:0000313" key="8">
    <source>
        <dbReference type="Proteomes" id="UP000028488"/>
    </source>
</evidence>
<feature type="compositionally biased region" description="Low complexity" evidence="5">
    <location>
        <begin position="160"/>
        <end position="169"/>
    </location>
</feature>
<keyword evidence="4 6" id="KW-0472">Membrane</keyword>
<dbReference type="Proteomes" id="UP000028488">
    <property type="component" value="Chromosome"/>
</dbReference>
<evidence type="ECO:0000256" key="2">
    <source>
        <dbReference type="ARBA" id="ARBA00022692"/>
    </source>
</evidence>
<dbReference type="EMBL" id="CP008947">
    <property type="protein sequence ID" value="AII09344.1"/>
    <property type="molecule type" value="Genomic_DNA"/>
</dbReference>
<feature type="transmembrane region" description="Helical" evidence="6">
    <location>
        <begin position="125"/>
        <end position="145"/>
    </location>
</feature>
<dbReference type="Pfam" id="PF07681">
    <property type="entry name" value="DoxX"/>
    <property type="match status" value="1"/>
</dbReference>
<keyword evidence="3 6" id="KW-1133">Transmembrane helix</keyword>
<dbReference type="PANTHER" id="PTHR36974">
    <property type="entry name" value="MEMBRANE PROTEIN-RELATED"/>
    <property type="match status" value="1"/>
</dbReference>
<evidence type="ECO:0000256" key="3">
    <source>
        <dbReference type="ARBA" id="ARBA00022989"/>
    </source>
</evidence>
<feature type="transmembrane region" description="Helical" evidence="6">
    <location>
        <begin position="68"/>
        <end position="86"/>
    </location>
</feature>
<evidence type="ECO:0000256" key="6">
    <source>
        <dbReference type="SAM" id="Phobius"/>
    </source>
</evidence>
<feature type="region of interest" description="Disordered" evidence="5">
    <location>
        <begin position="152"/>
        <end position="176"/>
    </location>
</feature>
<dbReference type="AlphaFoldDB" id="A0A076F111"/>
<proteinExistence type="predicted"/>